<dbReference type="AlphaFoldDB" id="A0A857KGV8"/>
<dbReference type="EMBL" id="CP045810">
    <property type="protein sequence ID" value="QHN38598.1"/>
    <property type="molecule type" value="Genomic_DNA"/>
</dbReference>
<feature type="compositionally biased region" description="Low complexity" evidence="1">
    <location>
        <begin position="197"/>
        <end position="207"/>
    </location>
</feature>
<protein>
    <submittedName>
        <fullName evidence="3">Uncharacterized protein</fullName>
    </submittedName>
</protein>
<evidence type="ECO:0000256" key="1">
    <source>
        <dbReference type="SAM" id="MobiDB-lite"/>
    </source>
</evidence>
<feature type="region of interest" description="Disordered" evidence="1">
    <location>
        <begin position="170"/>
        <end position="220"/>
    </location>
</feature>
<sequence>MAKVGKWFTILGLVIMLASVAVGVFFAATGFGQVKGLAEDAFVIDDGEMTKRFDAGDEIYLFGQTVGNESERPNCRFDGPAPTRTIKSHYDTTFTYEGKSVTSYQGVGFTKSGTYTITCDSYTVATSDLSVTGIFQGVGGVLLAVFGGGAGLVLVIVGGVLWIVGASRKTPPPTSYPPAGGYQNYPPPGGYPGYQPGGYQHYSQNPGGYPGNQPPGNWNR</sequence>
<keyword evidence="2" id="KW-0812">Transmembrane</keyword>
<gene>
    <name evidence="3" type="ORF">GII30_04855</name>
</gene>
<proteinExistence type="predicted"/>
<name>A0A857KGV8_9ACTN</name>
<dbReference type="RefSeq" id="WP_005191275.1">
    <property type="nucleotide sequence ID" value="NZ_CP045804.1"/>
</dbReference>
<evidence type="ECO:0000256" key="2">
    <source>
        <dbReference type="SAM" id="Phobius"/>
    </source>
</evidence>
<evidence type="ECO:0000313" key="3">
    <source>
        <dbReference type="EMBL" id="QHN38598.1"/>
    </source>
</evidence>
<feature type="transmembrane region" description="Helical" evidence="2">
    <location>
        <begin position="141"/>
        <end position="164"/>
    </location>
</feature>
<keyword evidence="2" id="KW-0472">Membrane</keyword>
<accession>A0A857KGV8</accession>
<reference evidence="3" key="1">
    <citation type="journal article" date="2021" name="Nat. Microbiol.">
        <title>Cocultivation of an ultrasmall environmental parasitic bacterium with lytic ability against bacteria associated with wastewater foams.</title>
        <authorList>
            <person name="Batinovic S."/>
            <person name="Rose J.J.A."/>
            <person name="Ratcliffe J."/>
            <person name="Seviour R.J."/>
            <person name="Petrovski S."/>
        </authorList>
    </citation>
    <scope>NUCLEOTIDE SEQUENCE</scope>
    <source>
        <strain evidence="3">CON44</strain>
    </source>
</reference>
<keyword evidence="2" id="KW-1133">Transmembrane helix</keyword>
<organism evidence="3">
    <name type="scientific">Gordonia amarae</name>
    <dbReference type="NCBI Taxonomy" id="36821"/>
    <lineage>
        <taxon>Bacteria</taxon>
        <taxon>Bacillati</taxon>
        <taxon>Actinomycetota</taxon>
        <taxon>Actinomycetes</taxon>
        <taxon>Mycobacteriales</taxon>
        <taxon>Gordoniaceae</taxon>
        <taxon>Gordonia</taxon>
    </lineage>
</organism>
<feature type="transmembrane region" description="Helical" evidence="2">
    <location>
        <begin position="7"/>
        <end position="28"/>
    </location>
</feature>